<keyword evidence="4" id="KW-1185">Reference proteome</keyword>
<evidence type="ECO:0000256" key="2">
    <source>
        <dbReference type="SAM" id="SignalP"/>
    </source>
</evidence>
<keyword evidence="2" id="KW-0732">Signal</keyword>
<organism evidence="3 4">
    <name type="scientific">Granulicella arctica</name>
    <dbReference type="NCBI Taxonomy" id="940613"/>
    <lineage>
        <taxon>Bacteria</taxon>
        <taxon>Pseudomonadati</taxon>
        <taxon>Acidobacteriota</taxon>
        <taxon>Terriglobia</taxon>
        <taxon>Terriglobales</taxon>
        <taxon>Acidobacteriaceae</taxon>
        <taxon>Granulicella</taxon>
    </lineage>
</organism>
<dbReference type="SUPFAM" id="SSF56925">
    <property type="entry name" value="OMPA-like"/>
    <property type="match status" value="1"/>
</dbReference>
<dbReference type="InterPro" id="IPR011250">
    <property type="entry name" value="OMP/PagP_B-barrel"/>
</dbReference>
<feature type="signal peptide" evidence="2">
    <location>
        <begin position="1"/>
        <end position="26"/>
    </location>
</feature>
<evidence type="ECO:0000313" key="3">
    <source>
        <dbReference type="EMBL" id="NYF81384.1"/>
    </source>
</evidence>
<evidence type="ECO:0008006" key="5">
    <source>
        <dbReference type="Google" id="ProtNLM"/>
    </source>
</evidence>
<dbReference type="RefSeq" id="WP_179493201.1">
    <property type="nucleotide sequence ID" value="NZ_JACCCW010000002.1"/>
</dbReference>
<dbReference type="AlphaFoldDB" id="A0A7Y9TIA6"/>
<comment type="caution">
    <text evidence="3">The sequence shown here is derived from an EMBL/GenBank/DDBJ whole genome shotgun (WGS) entry which is preliminary data.</text>
</comment>
<dbReference type="EMBL" id="JACCCW010000002">
    <property type="protein sequence ID" value="NYF81384.1"/>
    <property type="molecule type" value="Genomic_DNA"/>
</dbReference>
<sequence length="330" mass="35589">MHTINRSFALAAAAVFAASATLGMHAQQPAAVSPTLNLQAALKTPFNFMDVNSSSSSTSSDSADTVTTERSSLSDDSSQPPPRRRYGRPRYTDGSHNADGSNKYTFQVGGGFTLPTGGTHDYFKTSYDFQAGGGRNFNKNVGLLIDFNWANFGIQTNTLNNQLDLYNGLCTAAEEAAGDCSLLTQLGGSGHVWSFALDPIYNFAQGDKTGAYVTGGVGFYHKTTTFTTPTTGEYCDYYGYCYEYQANQPIDSYTSNAFGVNAGLGYTYKPSQFANEKFFVEARYIYTANSRRAETGTTTANTPSGSTAFNAFPQNSAPTTFIPITFGVRF</sequence>
<feature type="compositionally biased region" description="Low complexity" evidence="1">
    <location>
        <begin position="53"/>
        <end position="78"/>
    </location>
</feature>
<name>A0A7Y9TIA6_9BACT</name>
<dbReference type="Gene3D" id="2.40.160.20">
    <property type="match status" value="1"/>
</dbReference>
<feature type="chain" id="PRO_5031434783" description="Outer membrane protein beta-barrel domain-containing protein" evidence="2">
    <location>
        <begin position="27"/>
        <end position="330"/>
    </location>
</feature>
<feature type="region of interest" description="Disordered" evidence="1">
    <location>
        <begin position="53"/>
        <end position="102"/>
    </location>
</feature>
<reference evidence="3 4" key="1">
    <citation type="submission" date="2020-07" db="EMBL/GenBank/DDBJ databases">
        <title>Genomic Encyclopedia of Type Strains, Phase IV (KMG-V): Genome sequencing to study the core and pangenomes of soil and plant-associated prokaryotes.</title>
        <authorList>
            <person name="Whitman W."/>
        </authorList>
    </citation>
    <scope>NUCLEOTIDE SEQUENCE [LARGE SCALE GENOMIC DNA]</scope>
    <source>
        <strain evidence="3 4">X4EP2</strain>
    </source>
</reference>
<accession>A0A7Y9TIA6</accession>
<proteinExistence type="predicted"/>
<gene>
    <name evidence="3" type="ORF">HDF17_003704</name>
</gene>
<evidence type="ECO:0000256" key="1">
    <source>
        <dbReference type="SAM" id="MobiDB-lite"/>
    </source>
</evidence>
<dbReference type="Proteomes" id="UP000589520">
    <property type="component" value="Unassembled WGS sequence"/>
</dbReference>
<protein>
    <recommendedName>
        <fullName evidence="5">Outer membrane protein beta-barrel domain-containing protein</fullName>
    </recommendedName>
</protein>
<evidence type="ECO:0000313" key="4">
    <source>
        <dbReference type="Proteomes" id="UP000589520"/>
    </source>
</evidence>